<name>A0ACB8BSH2_9AGAM</name>
<organism evidence="1 2">
    <name type="scientific">Leucogyrophana mollusca</name>
    <dbReference type="NCBI Taxonomy" id="85980"/>
    <lineage>
        <taxon>Eukaryota</taxon>
        <taxon>Fungi</taxon>
        <taxon>Dikarya</taxon>
        <taxon>Basidiomycota</taxon>
        <taxon>Agaricomycotina</taxon>
        <taxon>Agaricomycetes</taxon>
        <taxon>Agaricomycetidae</taxon>
        <taxon>Boletales</taxon>
        <taxon>Boletales incertae sedis</taxon>
        <taxon>Leucogyrophana</taxon>
    </lineage>
</organism>
<evidence type="ECO:0000313" key="2">
    <source>
        <dbReference type="Proteomes" id="UP000790709"/>
    </source>
</evidence>
<proteinExistence type="predicted"/>
<evidence type="ECO:0000313" key="1">
    <source>
        <dbReference type="EMBL" id="KAH7928481.1"/>
    </source>
</evidence>
<reference evidence="1" key="1">
    <citation type="journal article" date="2021" name="New Phytol.">
        <title>Evolutionary innovations through gain and loss of genes in the ectomycorrhizal Boletales.</title>
        <authorList>
            <person name="Wu G."/>
            <person name="Miyauchi S."/>
            <person name="Morin E."/>
            <person name="Kuo A."/>
            <person name="Drula E."/>
            <person name="Varga T."/>
            <person name="Kohler A."/>
            <person name="Feng B."/>
            <person name="Cao Y."/>
            <person name="Lipzen A."/>
            <person name="Daum C."/>
            <person name="Hundley H."/>
            <person name="Pangilinan J."/>
            <person name="Johnson J."/>
            <person name="Barry K."/>
            <person name="LaButti K."/>
            <person name="Ng V."/>
            <person name="Ahrendt S."/>
            <person name="Min B."/>
            <person name="Choi I.G."/>
            <person name="Park H."/>
            <person name="Plett J.M."/>
            <person name="Magnuson J."/>
            <person name="Spatafora J.W."/>
            <person name="Nagy L.G."/>
            <person name="Henrissat B."/>
            <person name="Grigoriev I.V."/>
            <person name="Yang Z.L."/>
            <person name="Xu J."/>
            <person name="Martin F.M."/>
        </authorList>
    </citation>
    <scope>NUCLEOTIDE SEQUENCE</scope>
    <source>
        <strain evidence="1">KUC20120723A-06</strain>
    </source>
</reference>
<keyword evidence="2" id="KW-1185">Reference proteome</keyword>
<protein>
    <submittedName>
        <fullName evidence="1">Uncharacterized protein</fullName>
    </submittedName>
</protein>
<dbReference type="EMBL" id="MU266352">
    <property type="protein sequence ID" value="KAH7928481.1"/>
    <property type="molecule type" value="Genomic_DNA"/>
</dbReference>
<dbReference type="Proteomes" id="UP000790709">
    <property type="component" value="Unassembled WGS sequence"/>
</dbReference>
<accession>A0ACB8BSH2</accession>
<sequence length="899" mass="96525">MSRAFNSPGDGHDDHMRNLLDQRHVRADFQGHGRFPSLSEFSDSPSVYSHAYFSPHPPDKRELEANANSFHFDIPPHRMAALGEHRLPVSNRDRLNDPTASSLDLDDESSTGASVNMADVEDEDTEYGDNGDSAHRISLQGPKIRFHSRAPWEAGGDSFEDEDSDHSGRSGAFTKKSKGKSSKADSLMKTFGRGTSIVSRRSGESSRSQAPSKASFEITAGNYSSSRGALYALAQESMSTSSLSVPSPSSSTPSTAVRQNFSLPRTSQYPPSGYPTSQIQESFSRAASGPRAVMYPSRSSSAAQDTQASSSPTSDAPRSYDRSTTPSSLHSSQERTSQDDFVHPYANPDLVMSYVPTSTPISPQRAAFGNMARSDSSTTVTDTLNSRSAVSAITPNTSTASLAPREQAPLGNSRIQGKEISSPIAVLRANDMNAAHVSSHERSTKLLSVHPPSSGMTGVPGWNNQPSSPSVTLISLQEAQARERSRSANTAVSPLSNAQASSSHIPFPQPDETGGVSRTSGGDPSPSSGMRARARSISAGARAKNAIHSMVVPQLPKPERRDSEPAEAHGLPGHNVVGGRALKHKKSGFMRLFNGREREKEKSLPPPVPSLSDIYTDFDLQHGAPKARAATLPRVPVPTLSPSLMEANSGTTFCDEPETMDQTEPEHDEFVTKQYPSPPRKRDPPPLFIMTGATGGRSPASIHESSFQPRTAPGDHLTLPSFQDAPQSAPPGTTEFQGLKLRPISTTFSAHFADIVASPEEELNPEFELELPSSGGSSSTAISPLTPGFSRRSDEKQSGVVIAQGEQSSVVKALQEQMVSAKKAWQRQLWELQGQVRDLKAEVEELRAMDNRGHCEACGRGESRKECNLGGSDAETRKTGVVNRPRARTGDAARFGSGH</sequence>
<gene>
    <name evidence="1" type="ORF">BV22DRAFT_1058670</name>
</gene>
<comment type="caution">
    <text evidence="1">The sequence shown here is derived from an EMBL/GenBank/DDBJ whole genome shotgun (WGS) entry which is preliminary data.</text>
</comment>